<evidence type="ECO:0000256" key="2">
    <source>
        <dbReference type="ARBA" id="ARBA00009923"/>
    </source>
</evidence>
<evidence type="ECO:0000256" key="5">
    <source>
        <dbReference type="ARBA" id="ARBA00068306"/>
    </source>
</evidence>
<comment type="similarity">
    <text evidence="2">Belongs to the CRISP family.</text>
</comment>
<sequence>MQPFSLLFFGASMLVVLVSGQTSDYCSPDLCKNGITHIACGHSGQFSEECPSDAVMINIDDKLKKAIVKAHNTKRNLIAGGGDANHGPACRMATMRWDDELAKIAALNVRQCKMAHDKCRNTKAFKYSGQNLAFMGFTGTAKDVDMLTKAVQLWYDEVKDSKMKYIKKYPKNYSGKTIGHFTVMVADRNVRVGCAATTYSVPGKPYKAYLVACNYATTNMIDQPIYASCPKAASGCKTGTNKNFPNLCSAKEKYAVNKFKL</sequence>
<keyword evidence="3" id="KW-0964">Secreted</keyword>
<evidence type="ECO:0000256" key="6">
    <source>
        <dbReference type="SAM" id="SignalP"/>
    </source>
</evidence>
<comment type="subcellular location">
    <subcellularLocation>
        <location evidence="1">Secreted</location>
    </subcellularLocation>
</comment>
<dbReference type="SUPFAM" id="SSF55797">
    <property type="entry name" value="PR-1-like"/>
    <property type="match status" value="1"/>
</dbReference>
<dbReference type="CDD" id="cd05380">
    <property type="entry name" value="CAP_euk"/>
    <property type="match status" value="1"/>
</dbReference>
<protein>
    <recommendedName>
        <fullName evidence="5">Venom allergen-1</fullName>
    </recommendedName>
</protein>
<dbReference type="PANTHER" id="PTHR10334">
    <property type="entry name" value="CYSTEINE-RICH SECRETORY PROTEIN-RELATED"/>
    <property type="match status" value="1"/>
</dbReference>
<proteinExistence type="inferred from homology"/>
<dbReference type="PRINTS" id="PR00837">
    <property type="entry name" value="V5TPXLIKE"/>
</dbReference>
<dbReference type="SMART" id="SM00198">
    <property type="entry name" value="SCP"/>
    <property type="match status" value="1"/>
</dbReference>
<evidence type="ECO:0000256" key="4">
    <source>
        <dbReference type="ARBA" id="ARBA00022729"/>
    </source>
</evidence>
<dbReference type="InterPro" id="IPR035940">
    <property type="entry name" value="CAP_sf"/>
</dbReference>
<evidence type="ECO:0000256" key="3">
    <source>
        <dbReference type="ARBA" id="ARBA00022525"/>
    </source>
</evidence>
<feature type="chain" id="PRO_5011956455" description="Venom allergen-1" evidence="6">
    <location>
        <begin position="21"/>
        <end position="261"/>
    </location>
</feature>
<dbReference type="InterPro" id="IPR014044">
    <property type="entry name" value="CAP_dom"/>
</dbReference>
<feature type="signal peptide" evidence="6">
    <location>
        <begin position="1"/>
        <end position="20"/>
    </location>
</feature>
<dbReference type="PIRSF" id="PIRSF038921">
    <property type="entry name" value="P14a"/>
    <property type="match status" value="1"/>
</dbReference>
<evidence type="ECO:0000313" key="8">
    <source>
        <dbReference type="EMBL" id="JAV17388.1"/>
    </source>
</evidence>
<organism evidence="8">
    <name type="scientific">Haematobia irritans</name>
    <name type="common">Horn fly</name>
    <name type="synonym">Conops irritans</name>
    <dbReference type="NCBI Taxonomy" id="7368"/>
    <lineage>
        <taxon>Eukaryota</taxon>
        <taxon>Metazoa</taxon>
        <taxon>Ecdysozoa</taxon>
        <taxon>Arthropoda</taxon>
        <taxon>Hexapoda</taxon>
        <taxon>Insecta</taxon>
        <taxon>Pterygota</taxon>
        <taxon>Neoptera</taxon>
        <taxon>Endopterygota</taxon>
        <taxon>Diptera</taxon>
        <taxon>Brachycera</taxon>
        <taxon>Muscomorpha</taxon>
        <taxon>Muscoidea</taxon>
        <taxon>Muscidae</taxon>
        <taxon>Haematobia</taxon>
    </lineage>
</organism>
<dbReference type="EMBL" id="GFDG01001411">
    <property type="protein sequence ID" value="JAV17388.1"/>
    <property type="molecule type" value="Transcribed_RNA"/>
</dbReference>
<keyword evidence="4 6" id="KW-0732">Signal</keyword>
<dbReference type="PRINTS" id="PR00838">
    <property type="entry name" value="V5ALLERGEN"/>
</dbReference>
<dbReference type="InterPro" id="IPR001283">
    <property type="entry name" value="CRISP-related"/>
</dbReference>
<reference evidence="8" key="1">
    <citation type="submission" date="2017-01" db="EMBL/GenBank/DDBJ databases">
        <title>An insight into the sialome and mialome of the horn fly, Haematobia irritans.</title>
        <authorList>
            <person name="Breijo M."/>
            <person name="Boiani M."/>
            <person name="Ures X."/>
            <person name="Rocha S."/>
            <person name="Sequeira M."/>
            <person name="Ribeiro J.M."/>
        </authorList>
    </citation>
    <scope>NUCLEOTIDE SEQUENCE</scope>
</reference>
<dbReference type="Gene3D" id="3.40.33.10">
    <property type="entry name" value="CAP"/>
    <property type="match status" value="1"/>
</dbReference>
<evidence type="ECO:0000259" key="7">
    <source>
        <dbReference type="SMART" id="SM00198"/>
    </source>
</evidence>
<dbReference type="InterPro" id="IPR002413">
    <property type="entry name" value="V5_allergen-like"/>
</dbReference>
<dbReference type="FunFam" id="3.40.33.10:FF:000007">
    <property type="entry name" value="Venom allergen"/>
    <property type="match status" value="1"/>
</dbReference>
<accession>A0A1L8EFC5</accession>
<dbReference type="GO" id="GO:0005576">
    <property type="term" value="C:extracellular region"/>
    <property type="evidence" value="ECO:0007669"/>
    <property type="project" value="UniProtKB-SubCell"/>
</dbReference>
<evidence type="ECO:0000256" key="1">
    <source>
        <dbReference type="ARBA" id="ARBA00004613"/>
    </source>
</evidence>
<name>A0A1L8EFC5_HAEIR</name>
<dbReference type="Pfam" id="PF00188">
    <property type="entry name" value="CAP"/>
    <property type="match status" value="1"/>
</dbReference>
<dbReference type="AlphaFoldDB" id="A0A1L8EFC5"/>
<dbReference type="InterPro" id="IPR034763">
    <property type="entry name" value="P14a_insect"/>
</dbReference>
<feature type="domain" description="SCP" evidence="7">
    <location>
        <begin position="62"/>
        <end position="222"/>
    </location>
</feature>